<dbReference type="Proteomes" id="UP001284537">
    <property type="component" value="Unassembled WGS sequence"/>
</dbReference>
<organism evidence="2 3">
    <name type="scientific">Methylomonas defluvii</name>
    <dbReference type="NCBI Taxonomy" id="3045149"/>
    <lineage>
        <taxon>Bacteria</taxon>
        <taxon>Pseudomonadati</taxon>
        <taxon>Pseudomonadota</taxon>
        <taxon>Gammaproteobacteria</taxon>
        <taxon>Methylococcales</taxon>
        <taxon>Methylococcaceae</taxon>
        <taxon>Methylomonas</taxon>
    </lineage>
</organism>
<gene>
    <name evidence="2" type="ORF">QLH52_21340</name>
</gene>
<feature type="chain" id="PRO_5045451138" evidence="1">
    <location>
        <begin position="27"/>
        <end position="233"/>
    </location>
</feature>
<keyword evidence="1" id="KW-0732">Signal</keyword>
<keyword evidence="3" id="KW-1185">Reference proteome</keyword>
<evidence type="ECO:0000256" key="1">
    <source>
        <dbReference type="SAM" id="SignalP"/>
    </source>
</evidence>
<evidence type="ECO:0000313" key="2">
    <source>
        <dbReference type="EMBL" id="MDX8129854.1"/>
    </source>
</evidence>
<comment type="caution">
    <text evidence="2">The sequence shown here is derived from an EMBL/GenBank/DDBJ whole genome shotgun (WGS) entry which is preliminary data.</text>
</comment>
<feature type="signal peptide" evidence="1">
    <location>
        <begin position="1"/>
        <end position="26"/>
    </location>
</feature>
<proteinExistence type="predicted"/>
<protein>
    <submittedName>
        <fullName evidence="2">Uncharacterized protein</fullName>
    </submittedName>
</protein>
<accession>A0ABU4UMF2</accession>
<dbReference type="EMBL" id="JAXARY010000027">
    <property type="protein sequence ID" value="MDX8129854.1"/>
    <property type="molecule type" value="Genomic_DNA"/>
</dbReference>
<sequence>MKTIKSLPIQLLAILSVLSAIPRVEAATTIQIGPSGKTFASSMVQCAVNPATGLQAATVQTGLFNPRSKDKATITLNGGIVTKVTASQPDVAVWLVDGNNSVVVALSSRTADTYAFTVQPGFCDLPDTSANTFSADGVLEYAASRKSYTTVTPGCALNPASGNTQYFVNLFDNGSYLLNVSINGTPLTQLNGTTRKSVPVFLGAGLNVISAANGTVSTDYYIRDGGNGTCTLP</sequence>
<evidence type="ECO:0000313" key="3">
    <source>
        <dbReference type="Proteomes" id="UP001284537"/>
    </source>
</evidence>
<name>A0ABU4UMF2_9GAMM</name>
<reference evidence="2 3" key="1">
    <citation type="submission" date="2023-11" db="EMBL/GenBank/DDBJ databases">
        <authorList>
            <person name="Ouyang M.-Y."/>
        </authorList>
    </citation>
    <scope>NUCLEOTIDE SEQUENCE [LARGE SCALE GENOMIC DNA]</scope>
    <source>
        <strain evidence="2 3">OY6</strain>
    </source>
</reference>
<dbReference type="RefSeq" id="WP_319962878.1">
    <property type="nucleotide sequence ID" value="NZ_JAXARY010000027.1"/>
</dbReference>